<reference evidence="1" key="1">
    <citation type="submission" date="2019-06" db="EMBL/GenBank/DDBJ databases">
        <authorList>
            <person name="Gan P."/>
            <person name="Shirasu K."/>
        </authorList>
    </citation>
    <scope>NUCLEOTIDE SEQUENCE [LARGE SCALE GENOMIC DNA]</scope>
    <source>
        <strain evidence="1">CAD2</strain>
    </source>
</reference>
<keyword evidence="2" id="KW-1185">Reference proteome</keyword>
<gene>
    <name evidence="1" type="ORF">CGCSCA2_v000229</name>
</gene>
<evidence type="ECO:0000313" key="2">
    <source>
        <dbReference type="Proteomes" id="UP000711996"/>
    </source>
</evidence>
<dbReference type="OrthoDB" id="4848220at2759"/>
<proteinExistence type="predicted"/>
<accession>A0A9P5F638</accession>
<comment type="caution">
    <text evidence="1">The sequence shown here is derived from an EMBL/GenBank/DDBJ whole genome shotgun (WGS) entry which is preliminary data.</text>
</comment>
<dbReference type="AlphaFoldDB" id="A0A9P5F638"/>
<name>A0A9P5F638_COLSI</name>
<protein>
    <submittedName>
        <fullName evidence="1">Uncharacterized protein</fullName>
    </submittedName>
</protein>
<organism evidence="1 2">
    <name type="scientific">Colletotrichum siamense</name>
    <name type="common">Anthracnose fungus</name>
    <dbReference type="NCBI Taxonomy" id="690259"/>
    <lineage>
        <taxon>Eukaryota</taxon>
        <taxon>Fungi</taxon>
        <taxon>Dikarya</taxon>
        <taxon>Ascomycota</taxon>
        <taxon>Pezizomycotina</taxon>
        <taxon>Sordariomycetes</taxon>
        <taxon>Hypocreomycetidae</taxon>
        <taxon>Glomerellales</taxon>
        <taxon>Glomerellaceae</taxon>
        <taxon>Colletotrichum</taxon>
        <taxon>Colletotrichum gloeosporioides species complex</taxon>
    </lineage>
</organism>
<evidence type="ECO:0000313" key="1">
    <source>
        <dbReference type="EMBL" id="KAF4866943.1"/>
    </source>
</evidence>
<sequence>MNRFRVYATKTLSGTISGPRKFHACKLSHDFGSAPAPKPAQQQQNNTIAAADIESDVKKLAALVKSARAATERIEGHVGVRGCIVDDGRKLAGPLYRAIGFDVNVFQKVDKADVIRRKLASSFSSKVEVKDEGEGGKVLERLREVQGEMGESLFREVFLEIYGSSSATYILGFEDTQATLFGYCQE</sequence>
<dbReference type="EMBL" id="QPMT01000001">
    <property type="protein sequence ID" value="KAF4866943.1"/>
    <property type="molecule type" value="Genomic_DNA"/>
</dbReference>
<dbReference type="Proteomes" id="UP000711996">
    <property type="component" value="Unassembled WGS sequence"/>
</dbReference>